<evidence type="ECO:0000256" key="2">
    <source>
        <dbReference type="ARBA" id="ARBA00005346"/>
    </source>
</evidence>
<feature type="transmembrane region" description="Helical" evidence="8">
    <location>
        <begin position="109"/>
        <end position="128"/>
    </location>
</feature>
<keyword evidence="11" id="KW-1185">Reference proteome</keyword>
<dbReference type="PANTHER" id="PTHR42703:SF1">
    <property type="entry name" value="NA(+)_H(+) ANTIPORTER SUBUNIT D1"/>
    <property type="match status" value="1"/>
</dbReference>
<dbReference type="GO" id="GO:0008137">
    <property type="term" value="F:NADH dehydrogenase (ubiquinone) activity"/>
    <property type="evidence" value="ECO:0007669"/>
    <property type="project" value="InterPro"/>
</dbReference>
<feature type="transmembrane region" description="Helical" evidence="8">
    <location>
        <begin position="32"/>
        <end position="54"/>
    </location>
</feature>
<reference evidence="10 11" key="2">
    <citation type="journal article" date="2010" name="Stand. Genomic Sci.">
        <title>Complete genome sequence of Desulfohalobium retbaense type strain (HR(100)).</title>
        <authorList>
            <person name="Spring S."/>
            <person name="Nolan M."/>
            <person name="Lapidus A."/>
            <person name="Glavina Del Rio T."/>
            <person name="Copeland A."/>
            <person name="Tice H."/>
            <person name="Cheng J.F."/>
            <person name="Lucas S."/>
            <person name="Land M."/>
            <person name="Chen F."/>
            <person name="Bruce D."/>
            <person name="Goodwin L."/>
            <person name="Pitluck S."/>
            <person name="Ivanova N."/>
            <person name="Mavromatis K."/>
            <person name="Mikhailova N."/>
            <person name="Pati A."/>
            <person name="Chen A."/>
            <person name="Palaniappan K."/>
            <person name="Hauser L."/>
            <person name="Chang Y.J."/>
            <person name="Jeffries C.D."/>
            <person name="Munk C."/>
            <person name="Kiss H."/>
            <person name="Chain P."/>
            <person name="Han C."/>
            <person name="Brettin T."/>
            <person name="Detter J.C."/>
            <person name="Schuler E."/>
            <person name="Goker M."/>
            <person name="Rohde M."/>
            <person name="Bristow J."/>
            <person name="Eisen J.A."/>
            <person name="Markowitz V."/>
            <person name="Hugenholtz P."/>
            <person name="Kyrpides N.C."/>
            <person name="Klenk H.P."/>
        </authorList>
    </citation>
    <scope>NUCLEOTIDE SEQUENCE [LARGE SCALE GENOMIC DNA]</scope>
    <source>
        <strain evidence="10 11">DSM 5692</strain>
    </source>
</reference>
<dbReference type="InterPro" id="IPR001750">
    <property type="entry name" value="ND/Mrp_TM"/>
</dbReference>
<gene>
    <name evidence="10" type="ordered locus">Dret_0791</name>
</gene>
<evidence type="ECO:0000256" key="7">
    <source>
        <dbReference type="RuleBase" id="RU000320"/>
    </source>
</evidence>
<feature type="transmembrane region" description="Helical" evidence="8">
    <location>
        <begin position="246"/>
        <end position="269"/>
    </location>
</feature>
<feature type="transmembrane region" description="Helical" evidence="8">
    <location>
        <begin position="413"/>
        <end position="438"/>
    </location>
</feature>
<dbReference type="GO" id="GO:0042773">
    <property type="term" value="P:ATP synthesis coupled electron transport"/>
    <property type="evidence" value="ECO:0007669"/>
    <property type="project" value="InterPro"/>
</dbReference>
<dbReference type="STRING" id="485915.Dret_0791"/>
<feature type="transmembrane region" description="Helical" evidence="8">
    <location>
        <begin position="375"/>
        <end position="401"/>
    </location>
</feature>
<keyword evidence="5 8" id="KW-1133">Transmembrane helix</keyword>
<feature type="transmembrane region" description="Helical" evidence="8">
    <location>
        <begin position="205"/>
        <end position="225"/>
    </location>
</feature>
<evidence type="ECO:0000256" key="6">
    <source>
        <dbReference type="ARBA" id="ARBA00023136"/>
    </source>
</evidence>
<feature type="transmembrane region" description="Helical" evidence="8">
    <location>
        <begin position="330"/>
        <end position="354"/>
    </location>
</feature>
<feature type="transmembrane region" description="Helical" evidence="8">
    <location>
        <begin position="306"/>
        <end position="324"/>
    </location>
</feature>
<comment type="similarity">
    <text evidence="2">Belongs to the CPA3 antiporters (TC 2.A.63) subunit D family.</text>
</comment>
<evidence type="ECO:0000313" key="11">
    <source>
        <dbReference type="Proteomes" id="UP000001052"/>
    </source>
</evidence>
<dbReference type="RefSeq" id="WP_015751241.1">
    <property type="nucleotide sequence ID" value="NC_013223.1"/>
</dbReference>
<dbReference type="PRINTS" id="PR01437">
    <property type="entry name" value="NUOXDRDTASE4"/>
</dbReference>
<dbReference type="GO" id="GO:0005886">
    <property type="term" value="C:plasma membrane"/>
    <property type="evidence" value="ECO:0007669"/>
    <property type="project" value="UniProtKB-SubCell"/>
</dbReference>
<dbReference type="Pfam" id="PF00361">
    <property type="entry name" value="Proton_antipo_M"/>
    <property type="match status" value="1"/>
</dbReference>
<dbReference type="eggNOG" id="COG0651">
    <property type="taxonomic scope" value="Bacteria"/>
</dbReference>
<evidence type="ECO:0000256" key="3">
    <source>
        <dbReference type="ARBA" id="ARBA00022475"/>
    </source>
</evidence>
<evidence type="ECO:0000256" key="8">
    <source>
        <dbReference type="SAM" id="Phobius"/>
    </source>
</evidence>
<dbReference type="HOGENOM" id="CLU_007100_9_5_7"/>
<dbReference type="EMBL" id="CP001734">
    <property type="protein sequence ID" value="ACV68083.1"/>
    <property type="molecule type" value="Genomic_DNA"/>
</dbReference>
<organism evidence="10 11">
    <name type="scientific">Desulfohalobium retbaense (strain ATCC 49708 / DSM 5692 / JCM 16813 / HR100)</name>
    <dbReference type="NCBI Taxonomy" id="485915"/>
    <lineage>
        <taxon>Bacteria</taxon>
        <taxon>Pseudomonadati</taxon>
        <taxon>Thermodesulfobacteriota</taxon>
        <taxon>Desulfovibrionia</taxon>
        <taxon>Desulfovibrionales</taxon>
        <taxon>Desulfohalobiaceae</taxon>
        <taxon>Desulfohalobium</taxon>
    </lineage>
</organism>
<evidence type="ECO:0000256" key="5">
    <source>
        <dbReference type="ARBA" id="ARBA00022989"/>
    </source>
</evidence>
<dbReference type="AlphaFoldDB" id="C8X0Y6"/>
<reference evidence="11" key="1">
    <citation type="submission" date="2009-09" db="EMBL/GenBank/DDBJ databases">
        <title>The complete chromosome of Desulfohalobium retbaense DSM 5692.</title>
        <authorList>
            <consortium name="US DOE Joint Genome Institute (JGI-PGF)"/>
            <person name="Lucas S."/>
            <person name="Copeland A."/>
            <person name="Lapidus A."/>
            <person name="Glavina del Rio T."/>
            <person name="Dalin E."/>
            <person name="Tice H."/>
            <person name="Bruce D."/>
            <person name="Goodwin L."/>
            <person name="Pitluck S."/>
            <person name="Kyrpides N."/>
            <person name="Mavromatis K."/>
            <person name="Ivanova N."/>
            <person name="Mikhailova N."/>
            <person name="Munk A.C."/>
            <person name="Brettin T."/>
            <person name="Detter J.C."/>
            <person name="Han C."/>
            <person name="Tapia R."/>
            <person name="Larimer F."/>
            <person name="Land M."/>
            <person name="Hauser L."/>
            <person name="Markowitz V."/>
            <person name="Cheng J.-F."/>
            <person name="Hugenholtz P."/>
            <person name="Woyke T."/>
            <person name="Wu D."/>
            <person name="Spring S."/>
            <person name="Klenk H.-P."/>
            <person name="Eisen J.A."/>
        </authorList>
    </citation>
    <scope>NUCLEOTIDE SEQUENCE [LARGE SCALE GENOMIC DNA]</scope>
    <source>
        <strain evidence="11">DSM 5692</strain>
    </source>
</reference>
<keyword evidence="4 7" id="KW-0812">Transmembrane</keyword>
<feature type="transmembrane region" description="Helical" evidence="8">
    <location>
        <begin position="6"/>
        <end position="25"/>
    </location>
</feature>
<evidence type="ECO:0000256" key="1">
    <source>
        <dbReference type="ARBA" id="ARBA00004651"/>
    </source>
</evidence>
<accession>C8X0Y6</accession>
<dbReference type="InterPro" id="IPR003918">
    <property type="entry name" value="NADH_UbQ_OxRdtase"/>
</dbReference>
<evidence type="ECO:0000256" key="4">
    <source>
        <dbReference type="ARBA" id="ARBA00022692"/>
    </source>
</evidence>
<feature type="transmembrane region" description="Helical" evidence="8">
    <location>
        <begin position="74"/>
        <end position="97"/>
    </location>
</feature>
<feature type="domain" description="NADH:quinone oxidoreductase/Mrp antiporter transmembrane" evidence="9">
    <location>
        <begin position="132"/>
        <end position="421"/>
    </location>
</feature>
<keyword evidence="6 8" id="KW-0472">Membrane</keyword>
<dbReference type="Proteomes" id="UP000001052">
    <property type="component" value="Chromosome"/>
</dbReference>
<dbReference type="PANTHER" id="PTHR42703">
    <property type="entry name" value="NADH DEHYDROGENASE"/>
    <property type="match status" value="1"/>
</dbReference>
<protein>
    <submittedName>
        <fullName evidence="10">NADH/Ubiquinone/plastoquinone (Complex I)</fullName>
    </submittedName>
</protein>
<feature type="transmembrane region" description="Helical" evidence="8">
    <location>
        <begin position="459"/>
        <end position="478"/>
    </location>
</feature>
<feature type="transmembrane region" description="Helical" evidence="8">
    <location>
        <begin position="134"/>
        <end position="153"/>
    </location>
</feature>
<dbReference type="OrthoDB" id="9805769at2"/>
<dbReference type="KEGG" id="drt:Dret_0791"/>
<evidence type="ECO:0000259" key="9">
    <source>
        <dbReference type="Pfam" id="PF00361"/>
    </source>
</evidence>
<keyword evidence="3" id="KW-1003">Cell membrane</keyword>
<name>C8X0Y6_DESRD</name>
<feature type="transmembrane region" description="Helical" evidence="8">
    <location>
        <begin position="165"/>
        <end position="185"/>
    </location>
</feature>
<sequence>MNEQLPALVVITPLFVAFVVFAASWVRQKWCFPLAIFGLAASFAASLGVLVRVMQHGDIVYKMAGWTPPVGISFHIDTLNGLILPLIAGIALVNLVASRLNIENEQGENTGAFYALYLLTSTGLLGIVATGDAFNLFVLLEIASLSSYALLAMGHPRAILASLNYLLIGTVGSSFYLLGVGYLYIVTGSLNMVDIATLLPPLFESSAVSMAFTICLLGIFLKMAFFPLHGWLSNSYTYASSAASSLIAPLTTKVMVYVMIRFMFTVFTPEYIFEAIQISDIVVWFSIAAIVGGAVLAITATDFKRMLTYIILAEIGYMVGGAWLGTRAGFTGAILHIFNDALMTFCAFLVVANLKHMLGELRLSNLQNLFAKMPWTMGALAITAMSMIGVPPTCGFFSKWYLIKGALAAGQPLFIAALILSSLVNIVLFFRIFEVGFFEPAPSHGHGGHTAPKMTEAPLSMVLPLLLMALSLIVAGLYTGTLVETIIDPAIPKGIT</sequence>
<proteinExistence type="inferred from homology"/>
<feature type="transmembrane region" description="Helical" evidence="8">
    <location>
        <begin position="281"/>
        <end position="299"/>
    </location>
</feature>
<dbReference type="InterPro" id="IPR050586">
    <property type="entry name" value="CPA3_Na-H_Antiporter_D"/>
</dbReference>
<evidence type="ECO:0000313" key="10">
    <source>
        <dbReference type="EMBL" id="ACV68083.1"/>
    </source>
</evidence>
<comment type="subcellular location">
    <subcellularLocation>
        <location evidence="1">Cell membrane</location>
        <topology evidence="1">Multi-pass membrane protein</topology>
    </subcellularLocation>
    <subcellularLocation>
        <location evidence="7">Membrane</location>
        <topology evidence="7">Multi-pass membrane protein</topology>
    </subcellularLocation>
</comment>